<dbReference type="OrthoDB" id="6767711at2759"/>
<dbReference type="InterPro" id="IPR036397">
    <property type="entry name" value="RNaseH_sf"/>
</dbReference>
<name>A0A4Y2JPF6_ARAVE</name>
<evidence type="ECO:0000313" key="2">
    <source>
        <dbReference type="Proteomes" id="UP000499080"/>
    </source>
</evidence>
<dbReference type="EMBL" id="BGPR01003696">
    <property type="protein sequence ID" value="GBM91319.1"/>
    <property type="molecule type" value="Genomic_DNA"/>
</dbReference>
<gene>
    <name evidence="1" type="ORF">AVEN_55995_1</name>
</gene>
<dbReference type="PANTHER" id="PTHR47326:SF1">
    <property type="entry name" value="HTH PSQ-TYPE DOMAIN-CONTAINING PROTEIN"/>
    <property type="match status" value="1"/>
</dbReference>
<dbReference type="PANTHER" id="PTHR47326">
    <property type="entry name" value="TRANSPOSABLE ELEMENT TC3 TRANSPOSASE-LIKE PROTEIN"/>
    <property type="match status" value="1"/>
</dbReference>
<keyword evidence="2" id="KW-1185">Reference proteome</keyword>
<evidence type="ECO:0000313" key="1">
    <source>
        <dbReference type="EMBL" id="GBM91319.1"/>
    </source>
</evidence>
<organism evidence="1 2">
    <name type="scientific">Araneus ventricosus</name>
    <name type="common">Orbweaver spider</name>
    <name type="synonym">Epeira ventricosa</name>
    <dbReference type="NCBI Taxonomy" id="182803"/>
    <lineage>
        <taxon>Eukaryota</taxon>
        <taxon>Metazoa</taxon>
        <taxon>Ecdysozoa</taxon>
        <taxon>Arthropoda</taxon>
        <taxon>Chelicerata</taxon>
        <taxon>Arachnida</taxon>
        <taxon>Araneae</taxon>
        <taxon>Araneomorphae</taxon>
        <taxon>Entelegynae</taxon>
        <taxon>Araneoidea</taxon>
        <taxon>Araneidae</taxon>
        <taxon>Araneus</taxon>
    </lineage>
</organism>
<comment type="caution">
    <text evidence="1">The sequence shown here is derived from an EMBL/GenBank/DDBJ whole genome shotgun (WGS) entry which is preliminary data.</text>
</comment>
<sequence length="106" mass="12268">MNKPSAYLRHFLNATYLARWIGRGGPVAWPSRSPNLNPPDFFFWRCMKSLVYEKSVASAEDLVARIVVATDKINTPPGIFEWMSQSFLQRRELCNGTRGRHFEHLL</sequence>
<dbReference type="Proteomes" id="UP000499080">
    <property type="component" value="Unassembled WGS sequence"/>
</dbReference>
<proteinExistence type="predicted"/>
<dbReference type="AlphaFoldDB" id="A0A4Y2JPF6"/>
<accession>A0A4Y2JPF6</accession>
<dbReference type="Gene3D" id="3.30.420.10">
    <property type="entry name" value="Ribonuclease H-like superfamily/Ribonuclease H"/>
    <property type="match status" value="1"/>
</dbReference>
<protein>
    <submittedName>
        <fullName evidence="1">Uncharacterized protein</fullName>
    </submittedName>
</protein>
<dbReference type="GO" id="GO:0003676">
    <property type="term" value="F:nucleic acid binding"/>
    <property type="evidence" value="ECO:0007669"/>
    <property type="project" value="InterPro"/>
</dbReference>
<reference evidence="1 2" key="1">
    <citation type="journal article" date="2019" name="Sci. Rep.">
        <title>Orb-weaving spider Araneus ventricosus genome elucidates the spidroin gene catalogue.</title>
        <authorList>
            <person name="Kono N."/>
            <person name="Nakamura H."/>
            <person name="Ohtoshi R."/>
            <person name="Moran D.A.P."/>
            <person name="Shinohara A."/>
            <person name="Yoshida Y."/>
            <person name="Fujiwara M."/>
            <person name="Mori M."/>
            <person name="Tomita M."/>
            <person name="Arakawa K."/>
        </authorList>
    </citation>
    <scope>NUCLEOTIDE SEQUENCE [LARGE SCALE GENOMIC DNA]</scope>
</reference>